<dbReference type="Gene3D" id="3.60.21.10">
    <property type="match status" value="1"/>
</dbReference>
<dbReference type="Pfam" id="PF00149">
    <property type="entry name" value="Metallophos"/>
    <property type="match status" value="1"/>
</dbReference>
<dbReference type="Proteomes" id="UP000321938">
    <property type="component" value="Unassembled WGS sequence"/>
</dbReference>
<dbReference type="InterPro" id="IPR029052">
    <property type="entry name" value="Metallo-depent_PP-like"/>
</dbReference>
<keyword evidence="4" id="KW-1185">Reference proteome</keyword>
<dbReference type="EMBL" id="VOSB01000046">
    <property type="protein sequence ID" value="TXE15259.1"/>
    <property type="molecule type" value="Genomic_DNA"/>
</dbReference>
<dbReference type="OrthoDB" id="9816081at2"/>
<dbReference type="PANTHER" id="PTHR43143:SF1">
    <property type="entry name" value="SERINE_THREONINE-PROTEIN PHOSPHATASE CPPED1"/>
    <property type="match status" value="1"/>
</dbReference>
<dbReference type="STRING" id="1123037.GCA_000425305_03596"/>
<feature type="chain" id="PRO_5022878188" description="Calcineurin-like phosphoesterase domain-containing protein" evidence="1">
    <location>
        <begin position="22"/>
        <end position="299"/>
    </location>
</feature>
<evidence type="ECO:0000313" key="3">
    <source>
        <dbReference type="EMBL" id="TXE15259.1"/>
    </source>
</evidence>
<comment type="caution">
    <text evidence="3">The sequence shown here is derived from an EMBL/GenBank/DDBJ whole genome shotgun (WGS) entry which is preliminary data.</text>
</comment>
<feature type="domain" description="Calcineurin-like phosphoesterase" evidence="2">
    <location>
        <begin position="51"/>
        <end position="236"/>
    </location>
</feature>
<proteinExistence type="predicted"/>
<feature type="signal peptide" evidence="1">
    <location>
        <begin position="1"/>
        <end position="21"/>
    </location>
</feature>
<keyword evidence="1" id="KW-0732">Signal</keyword>
<dbReference type="PROSITE" id="PS51257">
    <property type="entry name" value="PROKAR_LIPOPROTEIN"/>
    <property type="match status" value="1"/>
</dbReference>
<dbReference type="PANTHER" id="PTHR43143">
    <property type="entry name" value="METALLOPHOSPHOESTERASE, CALCINEURIN SUPERFAMILY"/>
    <property type="match status" value="1"/>
</dbReference>
<dbReference type="RefSeq" id="WP_028873229.1">
    <property type="nucleotide sequence ID" value="NZ_VOSB01000046.1"/>
</dbReference>
<dbReference type="InterPro" id="IPR051918">
    <property type="entry name" value="STPP_CPPED1"/>
</dbReference>
<reference evidence="3 4" key="1">
    <citation type="submission" date="2019-08" db="EMBL/GenBank/DDBJ databases">
        <title>Genome of Psychroserpens burtonensis ACAM 167.</title>
        <authorList>
            <person name="Bowman J.P."/>
        </authorList>
    </citation>
    <scope>NUCLEOTIDE SEQUENCE [LARGE SCALE GENOMIC DNA]</scope>
    <source>
        <strain evidence="3 4">ACAM 167</strain>
    </source>
</reference>
<organism evidence="3 4">
    <name type="scientific">Psychroserpens burtonensis</name>
    <dbReference type="NCBI Taxonomy" id="49278"/>
    <lineage>
        <taxon>Bacteria</taxon>
        <taxon>Pseudomonadati</taxon>
        <taxon>Bacteroidota</taxon>
        <taxon>Flavobacteriia</taxon>
        <taxon>Flavobacteriales</taxon>
        <taxon>Flavobacteriaceae</taxon>
        <taxon>Psychroserpens</taxon>
    </lineage>
</organism>
<sequence length="299" mass="34603">MNNILKYLLIFCLTISFFSCNFNHKTDPDHKLTEASPWTHLDFKDQTKDFNFAIVSDNSGGRRPGVFEDAIQKLNKLKPEFVISVGDLIDTKDFKLDSTKFDDKLIKERWLEFNNITKQLKVPFFYVAGNNDLRNSKMEAHWIKQFGSTYYHFKHKTALFIVLNSEDKPGSEYGEISEHQMNWLKTTLKENASASWTFIFLHRPMWLYENNKDWKKIEELTKNRALTVFAGHHHTYSKATANGHNYYGLATTGGASTLEFEKGQFDHISWVSVSDSIPQISNILLNGIWGDNPSSIEKK</sequence>
<gene>
    <name evidence="3" type="ORF">ES692_17460</name>
</gene>
<evidence type="ECO:0000313" key="4">
    <source>
        <dbReference type="Proteomes" id="UP000321938"/>
    </source>
</evidence>
<protein>
    <recommendedName>
        <fullName evidence="2">Calcineurin-like phosphoesterase domain-containing protein</fullName>
    </recommendedName>
</protein>
<dbReference type="InterPro" id="IPR004843">
    <property type="entry name" value="Calcineurin-like_PHP"/>
</dbReference>
<evidence type="ECO:0000256" key="1">
    <source>
        <dbReference type="SAM" id="SignalP"/>
    </source>
</evidence>
<accession>A0A5C7B2V9</accession>
<dbReference type="SUPFAM" id="SSF56300">
    <property type="entry name" value="Metallo-dependent phosphatases"/>
    <property type="match status" value="1"/>
</dbReference>
<dbReference type="AlphaFoldDB" id="A0A5C7B2V9"/>
<dbReference type="GO" id="GO:0016787">
    <property type="term" value="F:hydrolase activity"/>
    <property type="evidence" value="ECO:0007669"/>
    <property type="project" value="InterPro"/>
</dbReference>
<name>A0A5C7B2V9_9FLAO</name>
<evidence type="ECO:0000259" key="2">
    <source>
        <dbReference type="Pfam" id="PF00149"/>
    </source>
</evidence>